<dbReference type="AlphaFoldDB" id="A0A1I8PRP7"/>
<dbReference type="Gene3D" id="3.40.50.300">
    <property type="entry name" value="P-loop containing nucleotide triphosphate hydrolases"/>
    <property type="match status" value="1"/>
</dbReference>
<sequence length="552" mass="63847">MRRSKAPSMVSKNKRFCNNPENNKDSEETHGSDPEDESSLKWGSKNNPPDLGRNKRVFNIVWRDVTNKKHKTWKGDGSLEVNLATMKAVLKDEDGKYLGCTTRFKVADLVEDFQLVVSGKEIEIQNEITDEEKLYELRKREMKNRNWGAEEWMSPEDKAEEEKKPKGGFYFKPVLVLKSPKIAKVTMKTYDTKQVYENETWGSTKQGLKKVIESSLGSQNCNFRNDMHASTSNIRLSKNPKAYKHRSYICFIKPSELQQYLFHQINEYYYQCKQSHDDDLINATNLSHVLEQICNHPSFIKHIPSSNDIVQYLAPLLPVWSEMGPFDSGKLEFVQYYLQPSAVQENDNIVMISKNVNALNMLQGLCDFMNIKCLRLTHQDTEASKTQILNDYRSEGQGRKVLLTNNILCLKEGNFSYKKQNIIVFDNIAETIKELKLMNNLKLANIYFLVTAFSIEEFLIFPKGQEQINATHVEEILNLYNTDFDDTVCYVHSKLDCNCLEGIPCSNSSSDDLFDFNNWQHMMTPFDGQFLKESCLENPSENLVTIFFTMEH</sequence>
<reference evidence="2" key="1">
    <citation type="submission" date="2020-05" db="UniProtKB">
        <authorList>
            <consortium name="EnsemblMetazoa"/>
        </authorList>
    </citation>
    <scope>IDENTIFICATION</scope>
    <source>
        <strain evidence="2">USDA</strain>
    </source>
</reference>
<keyword evidence="3" id="KW-1185">Reference proteome</keyword>
<dbReference type="SUPFAM" id="SSF52540">
    <property type="entry name" value="P-loop containing nucleoside triphosphate hydrolases"/>
    <property type="match status" value="1"/>
</dbReference>
<evidence type="ECO:0000313" key="2">
    <source>
        <dbReference type="EnsemblMetazoa" id="SCAU010461-PA"/>
    </source>
</evidence>
<proteinExistence type="predicted"/>
<name>A0A1I8PRP7_STOCA</name>
<dbReference type="Gene3D" id="1.20.120.850">
    <property type="entry name" value="SWI2/SNF2 ATPases, N-terminal domain"/>
    <property type="match status" value="1"/>
</dbReference>
<dbReference type="STRING" id="35570.A0A1I8PRP7"/>
<evidence type="ECO:0000256" key="1">
    <source>
        <dbReference type="SAM" id="MobiDB-lite"/>
    </source>
</evidence>
<dbReference type="KEGG" id="scac:106096213"/>
<gene>
    <name evidence="2" type="primary">106096213</name>
</gene>
<feature type="region of interest" description="Disordered" evidence="1">
    <location>
        <begin position="1"/>
        <end position="50"/>
    </location>
</feature>
<accession>A0A1I8PRP7</accession>
<feature type="compositionally biased region" description="Basic and acidic residues" evidence="1">
    <location>
        <begin position="22"/>
        <end position="33"/>
    </location>
</feature>
<dbReference type="Proteomes" id="UP000095300">
    <property type="component" value="Unassembled WGS sequence"/>
</dbReference>
<dbReference type="OrthoDB" id="413460at2759"/>
<evidence type="ECO:0000313" key="3">
    <source>
        <dbReference type="Proteomes" id="UP000095300"/>
    </source>
</evidence>
<dbReference type="EnsemblMetazoa" id="SCAU010461-RA">
    <property type="protein sequence ID" value="SCAU010461-PA"/>
    <property type="gene ID" value="SCAU010461"/>
</dbReference>
<dbReference type="VEuPathDB" id="VectorBase:SCAU010461"/>
<dbReference type="InterPro" id="IPR027417">
    <property type="entry name" value="P-loop_NTPase"/>
</dbReference>
<organism evidence="2 3">
    <name type="scientific">Stomoxys calcitrans</name>
    <name type="common">Stable fly</name>
    <name type="synonym">Conops calcitrans</name>
    <dbReference type="NCBI Taxonomy" id="35570"/>
    <lineage>
        <taxon>Eukaryota</taxon>
        <taxon>Metazoa</taxon>
        <taxon>Ecdysozoa</taxon>
        <taxon>Arthropoda</taxon>
        <taxon>Hexapoda</taxon>
        <taxon>Insecta</taxon>
        <taxon>Pterygota</taxon>
        <taxon>Neoptera</taxon>
        <taxon>Endopterygota</taxon>
        <taxon>Diptera</taxon>
        <taxon>Brachycera</taxon>
        <taxon>Muscomorpha</taxon>
        <taxon>Muscoidea</taxon>
        <taxon>Muscidae</taxon>
        <taxon>Stomoxys</taxon>
    </lineage>
</organism>
<protein>
    <submittedName>
        <fullName evidence="2">Uncharacterized protein</fullName>
    </submittedName>
</protein>